<accession>D7LXE1</accession>
<dbReference type="Gramene" id="fgenesh2_kg.6__314__AT5G03995.1">
    <property type="protein sequence ID" value="fgenesh2_kg.6__314__AT5G03995.1"/>
    <property type="gene ID" value="fgenesh2_kg.6__314__AT5G03995.1"/>
</dbReference>
<dbReference type="AlphaFoldDB" id="D7LXE1"/>
<reference evidence="2" key="1">
    <citation type="journal article" date="2011" name="Nat. Genet.">
        <title>The Arabidopsis lyrata genome sequence and the basis of rapid genome size change.</title>
        <authorList>
            <person name="Hu T.T."/>
            <person name="Pattyn P."/>
            <person name="Bakker E.G."/>
            <person name="Cao J."/>
            <person name="Cheng J.-F."/>
            <person name="Clark R.M."/>
            <person name="Fahlgren N."/>
            <person name="Fawcett J.A."/>
            <person name="Grimwood J."/>
            <person name="Gundlach H."/>
            <person name="Haberer G."/>
            <person name="Hollister J.D."/>
            <person name="Ossowski S."/>
            <person name="Ottilar R.P."/>
            <person name="Salamov A.A."/>
            <person name="Schneeberger K."/>
            <person name="Spannagl M."/>
            <person name="Wang X."/>
            <person name="Yang L."/>
            <person name="Nasrallah M.E."/>
            <person name="Bergelson J."/>
            <person name="Carrington J.C."/>
            <person name="Gaut B.S."/>
            <person name="Schmutz J."/>
            <person name="Mayer K.F.X."/>
            <person name="Van de Peer Y."/>
            <person name="Grigoriev I.V."/>
            <person name="Nordborg M."/>
            <person name="Weigel D."/>
            <person name="Guo Y.-L."/>
        </authorList>
    </citation>
    <scope>NUCLEOTIDE SEQUENCE [LARGE SCALE GENOMIC DNA]</scope>
    <source>
        <strain evidence="2">cv. MN47</strain>
    </source>
</reference>
<evidence type="ECO:0000313" key="1">
    <source>
        <dbReference type="EMBL" id="EFH49387.1"/>
    </source>
</evidence>
<dbReference type="EMBL" id="GL348718">
    <property type="protein sequence ID" value="EFH49387.1"/>
    <property type="molecule type" value="Genomic_DNA"/>
</dbReference>
<gene>
    <name evidence="1" type="ORF">ARALYDRAFT_487180</name>
</gene>
<protein>
    <submittedName>
        <fullName evidence="1">Uncharacterized protein</fullName>
    </submittedName>
</protein>
<dbReference type="HOGENOM" id="CLU_2515740_0_0_1"/>
<name>D7LXE1_ARALL</name>
<feature type="non-terminal residue" evidence="1">
    <location>
        <position position="86"/>
    </location>
</feature>
<evidence type="ECO:0000313" key="2">
    <source>
        <dbReference type="Proteomes" id="UP000008694"/>
    </source>
</evidence>
<organism evidence="2">
    <name type="scientific">Arabidopsis lyrata subsp. lyrata</name>
    <name type="common">Lyre-leaved rock-cress</name>
    <dbReference type="NCBI Taxonomy" id="81972"/>
    <lineage>
        <taxon>Eukaryota</taxon>
        <taxon>Viridiplantae</taxon>
        <taxon>Streptophyta</taxon>
        <taxon>Embryophyta</taxon>
        <taxon>Tracheophyta</taxon>
        <taxon>Spermatophyta</taxon>
        <taxon>Magnoliopsida</taxon>
        <taxon>eudicotyledons</taxon>
        <taxon>Gunneridae</taxon>
        <taxon>Pentapetalae</taxon>
        <taxon>rosids</taxon>
        <taxon>malvids</taxon>
        <taxon>Brassicales</taxon>
        <taxon>Brassicaceae</taxon>
        <taxon>Camelineae</taxon>
        <taxon>Arabidopsis</taxon>
    </lineage>
</organism>
<sequence length="86" mass="10334">MLEDIFKRFPKNVLHASQTHIFKMVIKKNFFGEICTCFLFFPKVQEDDEQWNSRARGMKETRTFSRSSPSKRFVYYTRIELLSLTS</sequence>
<proteinExistence type="predicted"/>
<keyword evidence="2" id="KW-1185">Reference proteome</keyword>
<dbReference type="Proteomes" id="UP000008694">
    <property type="component" value="Unassembled WGS sequence"/>
</dbReference>